<dbReference type="AlphaFoldDB" id="A0A9D4GZH0"/>
<reference evidence="2" key="1">
    <citation type="journal article" date="2019" name="bioRxiv">
        <title>The Genome of the Zebra Mussel, Dreissena polymorpha: A Resource for Invasive Species Research.</title>
        <authorList>
            <person name="McCartney M.A."/>
            <person name="Auch B."/>
            <person name="Kono T."/>
            <person name="Mallez S."/>
            <person name="Zhang Y."/>
            <person name="Obille A."/>
            <person name="Becker A."/>
            <person name="Abrahante J.E."/>
            <person name="Garbe J."/>
            <person name="Badalamenti J.P."/>
            <person name="Herman A."/>
            <person name="Mangelson H."/>
            <person name="Liachko I."/>
            <person name="Sullivan S."/>
            <person name="Sone E.D."/>
            <person name="Koren S."/>
            <person name="Silverstein K.A.T."/>
            <person name="Beckman K.B."/>
            <person name="Gohl D.M."/>
        </authorList>
    </citation>
    <scope>NUCLEOTIDE SEQUENCE</scope>
    <source>
        <strain evidence="2">Duluth1</strain>
        <tissue evidence="2">Whole animal</tissue>
    </source>
</reference>
<evidence type="ECO:0000313" key="3">
    <source>
        <dbReference type="Proteomes" id="UP000828390"/>
    </source>
</evidence>
<dbReference type="Proteomes" id="UP000828390">
    <property type="component" value="Unassembled WGS sequence"/>
</dbReference>
<dbReference type="EMBL" id="JAIWYP010000005">
    <property type="protein sequence ID" value="KAH3825833.1"/>
    <property type="molecule type" value="Genomic_DNA"/>
</dbReference>
<sequence length="97" mass="11169">MGSFGFAEEKASRRDSIKIQGIRMRYPSSLRIDWFFDVLSVKHRYTRKLPRFHTSTSLVGWETLEAFLKLPVSRPEIEPGTSGLVDQSVTTRPPHHP</sequence>
<name>A0A9D4GZH0_DREPO</name>
<protein>
    <submittedName>
        <fullName evidence="2">Uncharacterized protein</fullName>
    </submittedName>
</protein>
<evidence type="ECO:0000313" key="2">
    <source>
        <dbReference type="EMBL" id="KAH3825833.1"/>
    </source>
</evidence>
<accession>A0A9D4GZH0</accession>
<reference evidence="2" key="2">
    <citation type="submission" date="2020-11" db="EMBL/GenBank/DDBJ databases">
        <authorList>
            <person name="McCartney M.A."/>
            <person name="Auch B."/>
            <person name="Kono T."/>
            <person name="Mallez S."/>
            <person name="Becker A."/>
            <person name="Gohl D.M."/>
            <person name="Silverstein K.A.T."/>
            <person name="Koren S."/>
            <person name="Bechman K.B."/>
            <person name="Herman A."/>
            <person name="Abrahante J.E."/>
            <person name="Garbe J."/>
        </authorList>
    </citation>
    <scope>NUCLEOTIDE SEQUENCE</scope>
    <source>
        <strain evidence="2">Duluth1</strain>
        <tissue evidence="2">Whole animal</tissue>
    </source>
</reference>
<gene>
    <name evidence="2" type="ORF">DPMN_127716</name>
</gene>
<proteinExistence type="predicted"/>
<evidence type="ECO:0000256" key="1">
    <source>
        <dbReference type="SAM" id="MobiDB-lite"/>
    </source>
</evidence>
<keyword evidence="3" id="KW-1185">Reference proteome</keyword>
<comment type="caution">
    <text evidence="2">The sequence shown here is derived from an EMBL/GenBank/DDBJ whole genome shotgun (WGS) entry which is preliminary data.</text>
</comment>
<organism evidence="2 3">
    <name type="scientific">Dreissena polymorpha</name>
    <name type="common">Zebra mussel</name>
    <name type="synonym">Mytilus polymorpha</name>
    <dbReference type="NCBI Taxonomy" id="45954"/>
    <lineage>
        <taxon>Eukaryota</taxon>
        <taxon>Metazoa</taxon>
        <taxon>Spiralia</taxon>
        <taxon>Lophotrochozoa</taxon>
        <taxon>Mollusca</taxon>
        <taxon>Bivalvia</taxon>
        <taxon>Autobranchia</taxon>
        <taxon>Heteroconchia</taxon>
        <taxon>Euheterodonta</taxon>
        <taxon>Imparidentia</taxon>
        <taxon>Neoheterodontei</taxon>
        <taxon>Myida</taxon>
        <taxon>Dreissenoidea</taxon>
        <taxon>Dreissenidae</taxon>
        <taxon>Dreissena</taxon>
    </lineage>
</organism>
<feature type="region of interest" description="Disordered" evidence="1">
    <location>
        <begin position="76"/>
        <end position="97"/>
    </location>
</feature>